<sequence length="110" mass="12427">MIFGGAFEPSEPSLSIAFEVSLIAFVASLDTTFTDLIPFSRPLVSIFVSNFNVPSDIQFATSFSKHQNMNQIHLSFLVPLLLIRLGKTTLLLLFDMLYLAYHFLKVFHIL</sequence>
<organism evidence="1">
    <name type="scientific">Siphoviridae sp. ctxvK3</name>
    <dbReference type="NCBI Taxonomy" id="2827975"/>
    <lineage>
        <taxon>Viruses</taxon>
        <taxon>Duplodnaviria</taxon>
        <taxon>Heunggongvirae</taxon>
        <taxon>Uroviricota</taxon>
        <taxon>Caudoviricetes</taxon>
    </lineage>
</organism>
<accession>A0A8S5SH51</accession>
<name>A0A8S5SH51_9CAUD</name>
<reference evidence="1" key="1">
    <citation type="journal article" date="2021" name="Proc. Natl. Acad. Sci. U.S.A.">
        <title>A Catalog of Tens of Thousands of Viruses from Human Metagenomes Reveals Hidden Associations with Chronic Diseases.</title>
        <authorList>
            <person name="Tisza M.J."/>
            <person name="Buck C.B."/>
        </authorList>
    </citation>
    <scope>NUCLEOTIDE SEQUENCE</scope>
    <source>
        <strain evidence="1">CtxvK3</strain>
    </source>
</reference>
<dbReference type="EMBL" id="BK032591">
    <property type="protein sequence ID" value="DAF49991.1"/>
    <property type="molecule type" value="Genomic_DNA"/>
</dbReference>
<protein>
    <submittedName>
        <fullName evidence="1">Uncharacterized protein</fullName>
    </submittedName>
</protein>
<proteinExistence type="predicted"/>
<evidence type="ECO:0000313" key="1">
    <source>
        <dbReference type="EMBL" id="DAF49991.1"/>
    </source>
</evidence>